<evidence type="ECO:0000313" key="4">
    <source>
        <dbReference type="EnsemblMetazoa" id="GBRI033318-PA"/>
    </source>
</evidence>
<evidence type="ECO:0000259" key="2">
    <source>
        <dbReference type="Pfam" id="PF09668"/>
    </source>
</evidence>
<dbReference type="InterPro" id="IPR019103">
    <property type="entry name" value="Peptidase_aspartic_DDI1-type"/>
</dbReference>
<dbReference type="PANTHER" id="PTHR15397">
    <property type="entry name" value="SODIUM-GLUCOSE COTRANSPORTER REGULATORY PROTEIN -RELATED"/>
    <property type="match status" value="1"/>
</dbReference>
<feature type="domain" description="Ddi1/2 HDD" evidence="3">
    <location>
        <begin position="1"/>
        <end position="51"/>
    </location>
</feature>
<dbReference type="AlphaFoldDB" id="A0A1A9WUW6"/>
<dbReference type="InterPro" id="IPR057273">
    <property type="entry name" value="Ddi1/2_HDD"/>
</dbReference>
<evidence type="ECO:0000256" key="1">
    <source>
        <dbReference type="SAM" id="MobiDB-lite"/>
    </source>
</evidence>
<dbReference type="Gene3D" id="2.40.70.10">
    <property type="entry name" value="Acid Proteases"/>
    <property type="match status" value="1"/>
</dbReference>
<dbReference type="PANTHER" id="PTHR15397:SF3">
    <property type="entry name" value="DNA DAMAGE INDUCIBLE 1 HOMOLOG 2"/>
    <property type="match status" value="1"/>
</dbReference>
<sequence length="192" mass="22351">MFLENPESLILLKQNNPRLAEAMLTDVDSFTRILEQNVNAFKEKTSQHLQLPYDDLKEGQRLIEEKMKQKNIDKTAALEYNSELQIENDYLATSFFVLEKQPMDVLLGLYMIKRHQCNIDLQRVVLRNGTTGTETPFLTKNELPDYARFSNSLEDELRTREISAKDEEAHVEQISQLHKDEYSVSNRGDRGK</sequence>
<feature type="domain" description="Aspartic peptidase DDI1-type" evidence="2">
    <location>
        <begin position="81"/>
        <end position="120"/>
    </location>
</feature>
<accession>A0A1A9WUW6</accession>
<reference evidence="4" key="2">
    <citation type="submission" date="2020-05" db="UniProtKB">
        <authorList>
            <consortium name="EnsemblMetazoa"/>
        </authorList>
    </citation>
    <scope>IDENTIFICATION</scope>
    <source>
        <strain evidence="4">IAEA</strain>
    </source>
</reference>
<feature type="region of interest" description="Disordered" evidence="1">
    <location>
        <begin position="167"/>
        <end position="192"/>
    </location>
</feature>
<name>A0A1A9WUW6_9MUSC</name>
<dbReference type="GO" id="GO:0006508">
    <property type="term" value="P:proteolysis"/>
    <property type="evidence" value="ECO:0007669"/>
    <property type="project" value="InterPro"/>
</dbReference>
<keyword evidence="5" id="KW-1185">Reference proteome</keyword>
<organism evidence="4 5">
    <name type="scientific">Glossina brevipalpis</name>
    <dbReference type="NCBI Taxonomy" id="37001"/>
    <lineage>
        <taxon>Eukaryota</taxon>
        <taxon>Metazoa</taxon>
        <taxon>Ecdysozoa</taxon>
        <taxon>Arthropoda</taxon>
        <taxon>Hexapoda</taxon>
        <taxon>Insecta</taxon>
        <taxon>Pterygota</taxon>
        <taxon>Neoptera</taxon>
        <taxon>Endopterygota</taxon>
        <taxon>Diptera</taxon>
        <taxon>Brachycera</taxon>
        <taxon>Muscomorpha</taxon>
        <taxon>Hippoboscoidea</taxon>
        <taxon>Glossinidae</taxon>
        <taxon>Glossina</taxon>
    </lineage>
</organism>
<reference evidence="5" key="1">
    <citation type="submission" date="2014-03" db="EMBL/GenBank/DDBJ databases">
        <authorList>
            <person name="Aksoy S."/>
            <person name="Warren W."/>
            <person name="Wilson R.K."/>
        </authorList>
    </citation>
    <scope>NUCLEOTIDE SEQUENCE [LARGE SCALE GENOMIC DNA]</scope>
    <source>
        <strain evidence="5">IAEA</strain>
    </source>
</reference>
<evidence type="ECO:0000259" key="3">
    <source>
        <dbReference type="Pfam" id="PF24669"/>
    </source>
</evidence>
<dbReference type="InterPro" id="IPR021109">
    <property type="entry name" value="Peptidase_aspartic_dom_sf"/>
</dbReference>
<dbReference type="Pfam" id="PF24669">
    <property type="entry name" value="Ddi2_HDD"/>
    <property type="match status" value="1"/>
</dbReference>
<dbReference type="Proteomes" id="UP000091820">
    <property type="component" value="Unassembled WGS sequence"/>
</dbReference>
<dbReference type="VEuPathDB" id="VectorBase:GBRI033318"/>
<dbReference type="GO" id="GO:0004190">
    <property type="term" value="F:aspartic-type endopeptidase activity"/>
    <property type="evidence" value="ECO:0007669"/>
    <property type="project" value="InterPro"/>
</dbReference>
<proteinExistence type="predicted"/>
<protein>
    <submittedName>
        <fullName evidence="4">Uncharacterized protein</fullName>
    </submittedName>
</protein>
<dbReference type="Pfam" id="PF09668">
    <property type="entry name" value="Asp_protease"/>
    <property type="match status" value="1"/>
</dbReference>
<evidence type="ECO:0000313" key="5">
    <source>
        <dbReference type="Proteomes" id="UP000091820"/>
    </source>
</evidence>
<dbReference type="STRING" id="37001.A0A1A9WUW6"/>
<dbReference type="EnsemblMetazoa" id="GBRI033318-RA">
    <property type="protein sequence ID" value="GBRI033318-PA"/>
    <property type="gene ID" value="GBRI033318"/>
</dbReference>